<evidence type="ECO:0000256" key="6">
    <source>
        <dbReference type="ARBA" id="ARBA00022679"/>
    </source>
</evidence>
<keyword evidence="13 22" id="KW-1133">Transmembrane helix</keyword>
<dbReference type="SUPFAM" id="SSF52058">
    <property type="entry name" value="L domain-like"/>
    <property type="match status" value="1"/>
</dbReference>
<feature type="region of interest" description="Disordered" evidence="21">
    <location>
        <begin position="522"/>
        <end position="563"/>
    </location>
</feature>
<evidence type="ECO:0000256" key="16">
    <source>
        <dbReference type="ARBA" id="ARBA00023170"/>
    </source>
</evidence>
<dbReference type="CDD" id="cd14066">
    <property type="entry name" value="STKc_IRAK"/>
    <property type="match status" value="1"/>
</dbReference>
<dbReference type="EC" id="2.7.11.1" evidence="3"/>
<dbReference type="InterPro" id="IPR052422">
    <property type="entry name" value="Auxin_Ser/Thr_Kinase"/>
</dbReference>
<feature type="domain" description="Protein kinase" evidence="23">
    <location>
        <begin position="676"/>
        <end position="956"/>
    </location>
</feature>
<keyword evidence="17" id="KW-0325">Glycoprotein</keyword>
<evidence type="ECO:0000256" key="19">
    <source>
        <dbReference type="ARBA" id="ARBA00048679"/>
    </source>
</evidence>
<dbReference type="SMART" id="SM00369">
    <property type="entry name" value="LRR_TYP"/>
    <property type="match status" value="4"/>
</dbReference>
<evidence type="ECO:0000313" key="24">
    <source>
        <dbReference type="EMBL" id="KAF4351007.1"/>
    </source>
</evidence>
<evidence type="ECO:0000256" key="8">
    <source>
        <dbReference type="ARBA" id="ARBA00022729"/>
    </source>
</evidence>
<keyword evidence="15" id="KW-1015">Disulfide bond</keyword>
<dbReference type="PANTHER" id="PTHR47986:SF29">
    <property type="entry name" value="RECEPTOR PROTEIN KINASE TMK1"/>
    <property type="match status" value="1"/>
</dbReference>
<comment type="subcellular location">
    <subcellularLocation>
        <location evidence="1">Membrane</location>
        <topology evidence="1">Single-pass membrane protein</topology>
    </subcellularLocation>
</comment>
<evidence type="ECO:0000256" key="9">
    <source>
        <dbReference type="ARBA" id="ARBA00022737"/>
    </source>
</evidence>
<dbReference type="Pfam" id="PF13855">
    <property type="entry name" value="LRR_8"/>
    <property type="match status" value="2"/>
</dbReference>
<evidence type="ECO:0000256" key="14">
    <source>
        <dbReference type="ARBA" id="ARBA00023136"/>
    </source>
</evidence>
<feature type="compositionally biased region" description="Polar residues" evidence="21">
    <location>
        <begin position="534"/>
        <end position="550"/>
    </location>
</feature>
<keyword evidence="11" id="KW-0418">Kinase</keyword>
<keyword evidence="9" id="KW-0677">Repeat</keyword>
<feature type="transmembrane region" description="Helical" evidence="22">
    <location>
        <begin position="78"/>
        <end position="98"/>
    </location>
</feature>
<evidence type="ECO:0000256" key="18">
    <source>
        <dbReference type="ARBA" id="ARBA00047899"/>
    </source>
</evidence>
<organism evidence="24 25">
    <name type="scientific">Cannabis sativa</name>
    <name type="common">Hemp</name>
    <name type="synonym">Marijuana</name>
    <dbReference type="NCBI Taxonomy" id="3483"/>
    <lineage>
        <taxon>Eukaryota</taxon>
        <taxon>Viridiplantae</taxon>
        <taxon>Streptophyta</taxon>
        <taxon>Embryophyta</taxon>
        <taxon>Tracheophyta</taxon>
        <taxon>Spermatophyta</taxon>
        <taxon>Magnoliopsida</taxon>
        <taxon>eudicotyledons</taxon>
        <taxon>Gunneridae</taxon>
        <taxon>Pentapetalae</taxon>
        <taxon>rosids</taxon>
        <taxon>fabids</taxon>
        <taxon>Rosales</taxon>
        <taxon>Cannabaceae</taxon>
        <taxon>Cannabis</taxon>
    </lineage>
</organism>
<evidence type="ECO:0000256" key="2">
    <source>
        <dbReference type="ARBA" id="ARBA00008684"/>
    </source>
</evidence>
<keyword evidence="25" id="KW-1185">Reference proteome</keyword>
<evidence type="ECO:0000259" key="23">
    <source>
        <dbReference type="PROSITE" id="PS50011"/>
    </source>
</evidence>
<dbReference type="GO" id="GO:0016020">
    <property type="term" value="C:membrane"/>
    <property type="evidence" value="ECO:0007669"/>
    <property type="project" value="UniProtKB-SubCell"/>
</dbReference>
<evidence type="ECO:0000313" key="25">
    <source>
        <dbReference type="Proteomes" id="UP000583929"/>
    </source>
</evidence>
<keyword evidence="12 20" id="KW-0067">ATP-binding</keyword>
<proteinExistence type="inferred from homology"/>
<dbReference type="FunFam" id="3.80.10.10:FF:000129">
    <property type="entry name" value="Leucine-rich repeat receptor-like kinase"/>
    <property type="match status" value="1"/>
</dbReference>
<protein>
    <recommendedName>
        <fullName evidence="3">non-specific serine/threonine protein kinase</fullName>
        <ecNumber evidence="3">2.7.11.1</ecNumber>
    </recommendedName>
</protein>
<feature type="binding site" evidence="20">
    <location>
        <position position="714"/>
    </location>
    <ligand>
        <name>ATP</name>
        <dbReference type="ChEBI" id="CHEBI:30616"/>
    </ligand>
</feature>
<evidence type="ECO:0000256" key="11">
    <source>
        <dbReference type="ARBA" id="ARBA00022777"/>
    </source>
</evidence>
<name>A0A7J6DXY2_CANSA</name>
<dbReference type="InterPro" id="IPR001611">
    <property type="entry name" value="Leu-rich_rpt"/>
</dbReference>
<dbReference type="Gene3D" id="1.10.510.10">
    <property type="entry name" value="Transferase(Phosphotransferase) domain 1"/>
    <property type="match status" value="1"/>
</dbReference>
<comment type="caution">
    <text evidence="24">The sequence shown here is derived from an EMBL/GenBank/DDBJ whole genome shotgun (WGS) entry which is preliminary data.</text>
</comment>
<dbReference type="PROSITE" id="PS51450">
    <property type="entry name" value="LRR"/>
    <property type="match status" value="1"/>
</dbReference>
<feature type="transmembrane region" description="Helical" evidence="22">
    <location>
        <begin position="33"/>
        <end position="58"/>
    </location>
</feature>
<keyword evidence="4" id="KW-0723">Serine/threonine-protein kinase</keyword>
<evidence type="ECO:0000256" key="7">
    <source>
        <dbReference type="ARBA" id="ARBA00022692"/>
    </source>
</evidence>
<dbReference type="GO" id="GO:0004674">
    <property type="term" value="F:protein serine/threonine kinase activity"/>
    <property type="evidence" value="ECO:0007669"/>
    <property type="project" value="UniProtKB-KW"/>
</dbReference>
<feature type="transmembrane region" description="Helical" evidence="22">
    <location>
        <begin position="568"/>
        <end position="594"/>
    </location>
</feature>
<dbReference type="InterPro" id="IPR008271">
    <property type="entry name" value="Ser/Thr_kinase_AS"/>
</dbReference>
<gene>
    <name evidence="24" type="ORF">G4B88_015991</name>
</gene>
<comment type="similarity">
    <text evidence="2">Belongs to the protein kinase superfamily. Ser/Thr protein kinase family.</text>
</comment>
<dbReference type="PROSITE" id="PS50011">
    <property type="entry name" value="PROTEIN_KINASE_DOM"/>
    <property type="match status" value="1"/>
</dbReference>
<keyword evidence="7 22" id="KW-0812">Transmembrane</keyword>
<reference evidence="24 25" key="1">
    <citation type="journal article" date="2020" name="bioRxiv">
        <title>Sequence and annotation of 42 cannabis genomes reveals extensive copy number variation in cannabinoid synthesis and pathogen resistance genes.</title>
        <authorList>
            <person name="Mckernan K.J."/>
            <person name="Helbert Y."/>
            <person name="Kane L.T."/>
            <person name="Ebling H."/>
            <person name="Zhang L."/>
            <person name="Liu B."/>
            <person name="Eaton Z."/>
            <person name="Mclaughlin S."/>
            <person name="Kingan S."/>
            <person name="Baybayan P."/>
            <person name="Concepcion G."/>
            <person name="Jordan M."/>
            <person name="Riva A."/>
            <person name="Barbazuk W."/>
            <person name="Harkins T."/>
        </authorList>
    </citation>
    <scope>NUCLEOTIDE SEQUENCE [LARGE SCALE GENOMIC DNA]</scope>
    <source>
        <strain evidence="25">cv. Jamaican Lion 4</strain>
        <tissue evidence="24">Leaf</tissue>
    </source>
</reference>
<evidence type="ECO:0000256" key="1">
    <source>
        <dbReference type="ARBA" id="ARBA00004167"/>
    </source>
</evidence>
<evidence type="ECO:0000256" key="3">
    <source>
        <dbReference type="ARBA" id="ARBA00012513"/>
    </source>
</evidence>
<dbReference type="InterPro" id="IPR017441">
    <property type="entry name" value="Protein_kinase_ATP_BS"/>
</dbReference>
<keyword evidence="8" id="KW-0732">Signal</keyword>
<dbReference type="SMART" id="SM00220">
    <property type="entry name" value="S_TKc"/>
    <property type="match status" value="1"/>
</dbReference>
<dbReference type="AlphaFoldDB" id="A0A7J6DXY2"/>
<keyword evidence="16" id="KW-0675">Receptor</keyword>
<dbReference type="FunFam" id="3.30.200.20:FF:000226">
    <property type="entry name" value="receptor protein kinase TMK1"/>
    <property type="match status" value="1"/>
</dbReference>
<comment type="catalytic activity">
    <reaction evidence="18">
        <text>L-threonyl-[protein] + ATP = O-phospho-L-threonyl-[protein] + ADP + H(+)</text>
        <dbReference type="Rhea" id="RHEA:46608"/>
        <dbReference type="Rhea" id="RHEA-COMP:11060"/>
        <dbReference type="Rhea" id="RHEA-COMP:11605"/>
        <dbReference type="ChEBI" id="CHEBI:15378"/>
        <dbReference type="ChEBI" id="CHEBI:30013"/>
        <dbReference type="ChEBI" id="CHEBI:30616"/>
        <dbReference type="ChEBI" id="CHEBI:61977"/>
        <dbReference type="ChEBI" id="CHEBI:456216"/>
        <dbReference type="EC" id="2.7.11.1"/>
    </reaction>
</comment>
<dbReference type="EMBL" id="JAATIQ010000577">
    <property type="protein sequence ID" value="KAF4351007.1"/>
    <property type="molecule type" value="Genomic_DNA"/>
</dbReference>
<evidence type="ECO:0000256" key="10">
    <source>
        <dbReference type="ARBA" id="ARBA00022741"/>
    </source>
</evidence>
<dbReference type="InterPro" id="IPR000719">
    <property type="entry name" value="Prot_kinase_dom"/>
</dbReference>
<dbReference type="PROSITE" id="PS00107">
    <property type="entry name" value="PROTEIN_KINASE_ATP"/>
    <property type="match status" value="1"/>
</dbReference>
<dbReference type="InterPro" id="IPR013210">
    <property type="entry name" value="LRR_N_plant-typ"/>
</dbReference>
<comment type="catalytic activity">
    <reaction evidence="19">
        <text>L-seryl-[protein] + ATP = O-phospho-L-seryl-[protein] + ADP + H(+)</text>
        <dbReference type="Rhea" id="RHEA:17989"/>
        <dbReference type="Rhea" id="RHEA-COMP:9863"/>
        <dbReference type="Rhea" id="RHEA-COMP:11604"/>
        <dbReference type="ChEBI" id="CHEBI:15378"/>
        <dbReference type="ChEBI" id="CHEBI:29999"/>
        <dbReference type="ChEBI" id="CHEBI:30616"/>
        <dbReference type="ChEBI" id="CHEBI:83421"/>
        <dbReference type="ChEBI" id="CHEBI:456216"/>
        <dbReference type="EC" id="2.7.11.1"/>
    </reaction>
</comment>
<evidence type="ECO:0000256" key="21">
    <source>
        <dbReference type="SAM" id="MobiDB-lite"/>
    </source>
</evidence>
<dbReference type="FunFam" id="1.10.510.10:FF:000198">
    <property type="entry name" value="receptor protein kinase TMK1"/>
    <property type="match status" value="1"/>
</dbReference>
<dbReference type="FunFam" id="3.80.10.10:FF:000190">
    <property type="entry name" value="Receptor-like kinase TMK4"/>
    <property type="match status" value="1"/>
</dbReference>
<accession>A0A7J6DXY2</accession>
<dbReference type="InterPro" id="IPR011009">
    <property type="entry name" value="Kinase-like_dom_sf"/>
</dbReference>
<dbReference type="Pfam" id="PF00560">
    <property type="entry name" value="LRR_1"/>
    <property type="match status" value="1"/>
</dbReference>
<dbReference type="Gene3D" id="3.30.200.20">
    <property type="entry name" value="Phosphorylase Kinase, domain 1"/>
    <property type="match status" value="1"/>
</dbReference>
<dbReference type="SUPFAM" id="SSF56112">
    <property type="entry name" value="Protein kinase-like (PK-like)"/>
    <property type="match status" value="1"/>
</dbReference>
<evidence type="ECO:0000256" key="20">
    <source>
        <dbReference type="PROSITE-ProRule" id="PRU10141"/>
    </source>
</evidence>
<dbReference type="PANTHER" id="PTHR47986">
    <property type="entry name" value="OSJNBA0070M12.3 PROTEIN"/>
    <property type="match status" value="1"/>
</dbReference>
<dbReference type="Proteomes" id="UP000583929">
    <property type="component" value="Unassembled WGS sequence"/>
</dbReference>
<evidence type="ECO:0000256" key="17">
    <source>
        <dbReference type="ARBA" id="ARBA00023180"/>
    </source>
</evidence>
<evidence type="ECO:0000256" key="13">
    <source>
        <dbReference type="ARBA" id="ARBA00022989"/>
    </source>
</evidence>
<keyword evidence="10 20" id="KW-0547">Nucleotide-binding</keyword>
<dbReference type="InterPro" id="IPR032675">
    <property type="entry name" value="LRR_dom_sf"/>
</dbReference>
<evidence type="ECO:0000256" key="5">
    <source>
        <dbReference type="ARBA" id="ARBA00022614"/>
    </source>
</evidence>
<dbReference type="InterPro" id="IPR003591">
    <property type="entry name" value="Leu-rich_rpt_typical-subtyp"/>
</dbReference>
<evidence type="ECO:0000256" key="4">
    <source>
        <dbReference type="ARBA" id="ARBA00022527"/>
    </source>
</evidence>
<dbReference type="GO" id="GO:0005524">
    <property type="term" value="F:ATP binding"/>
    <property type="evidence" value="ECO:0007669"/>
    <property type="project" value="UniProtKB-UniRule"/>
</dbReference>
<evidence type="ECO:0000256" key="22">
    <source>
        <dbReference type="SAM" id="Phobius"/>
    </source>
</evidence>
<evidence type="ECO:0000256" key="15">
    <source>
        <dbReference type="ARBA" id="ARBA00023157"/>
    </source>
</evidence>
<sequence length="1029" mass="112559">MLHDSLHLLVSTPFGGNHTHVHASLTVHPSLSLYSFLLCSLNSFPSLIFSLLLSTSIVKPYTKTSQAVPPNMKKKAHLGLFFFFLNLFSFSSLFPHALSQTSTNNVDDASLMLALKKSLSPSSNILKWSDPDPCQWDHVFCSNGKRVTRIQIGHQNLQGTLPRDLQGLTELERLELQWNNISGPLPSLSGLSNLQVLMLSNNQFSSIPDDFFAGMSSLQSVEIDNNPFTAWRIPETLQNASALQNFSANSANVSGPIPDFFGDNAFPGLSLLHLAFNYLEGGLPESFSDSAIQSLWVNGQQSTGKLSGNIDVIQNMTLLKEVWLHSNAFSGPLPDFSSLRDLQSLSLRDNMFTGPVPSSLVNLKSLKIVNLTNNLFQGPMPVFKGGVSVDLSENSNRFCLPSPGECDFQVNTLLSIAESMGYPQRFADNWKGNDPCAEWMGVTCNNHNITIINFQKMSLTGTISPDFASLKSLKKLVLADNNLTGTLPEKLATLPALTELDVSNNQMYGKVPSFRSNVIVNTNGNPDIGKEKPSSSVGGMSPDSTTATNVGSGNGSDSGSHGRKSSNLVGVIVFSLIGGVFVTFLIGLLVFCLYKTKQKRLSRVQSPNTMVIHPHHSGSDNESVKITVAGSSVCVGAVNEVTHTLPTSEAAGDIQMVEAGNMVISIQVLRNVTNNFSQENILGQGGFGTVYKGELHDGTKIAVKRMESGVIAGKGLPEFKSEIAVLTKVRHRHLVALLGYCLDGFERLLVYEYMPQGTLSKHIFNWPEEGLKPLEWKQRLTIALDVARGVEYLHGLAHQSFIHRDLKPSNILLGDDMRAKVADFGLVRLAPEGKASIETRIAGTFGYLAPEYAVTGRVTTKVDVFSFGVILMELITGRKALDETQPEESMHLVTWFRRMNINKDSFRKAIDPTLDLNEETLASISTVAELAGYCCAREPYQRPDMGHTVNVLSSLVEFWKPSEHNSEDIYGIDLEMSLPQALKKWQAYEGRSHLDSSSSSLLPSLDNTQTSIPTRPYGFADSFTSADGR</sequence>
<feature type="compositionally biased region" description="Low complexity" evidence="21">
    <location>
        <begin position="995"/>
        <end position="1005"/>
    </location>
</feature>
<evidence type="ECO:0000256" key="12">
    <source>
        <dbReference type="ARBA" id="ARBA00022840"/>
    </source>
</evidence>
<dbReference type="PROSITE" id="PS00108">
    <property type="entry name" value="PROTEIN_KINASE_ST"/>
    <property type="match status" value="1"/>
</dbReference>
<feature type="region of interest" description="Disordered" evidence="21">
    <location>
        <begin position="994"/>
        <end position="1029"/>
    </location>
</feature>
<keyword evidence="5" id="KW-0433">Leucine-rich repeat</keyword>
<dbReference type="Pfam" id="PF08263">
    <property type="entry name" value="LRRNT_2"/>
    <property type="match status" value="2"/>
</dbReference>
<dbReference type="Gene3D" id="3.80.10.10">
    <property type="entry name" value="Ribonuclease Inhibitor"/>
    <property type="match status" value="2"/>
</dbReference>
<keyword evidence="6" id="KW-0808">Transferase</keyword>
<keyword evidence="14 22" id="KW-0472">Membrane</keyword>
<dbReference type="Pfam" id="PF00069">
    <property type="entry name" value="Pkinase"/>
    <property type="match status" value="1"/>
</dbReference>